<dbReference type="Proteomes" id="UP000499080">
    <property type="component" value="Unassembled WGS sequence"/>
</dbReference>
<keyword evidence="1" id="KW-1133">Transmembrane helix</keyword>
<dbReference type="AlphaFoldDB" id="A0A4Y2T892"/>
<keyword evidence="3" id="KW-1185">Reference proteome</keyword>
<keyword evidence="1" id="KW-0812">Transmembrane</keyword>
<evidence type="ECO:0000313" key="3">
    <source>
        <dbReference type="Proteomes" id="UP000499080"/>
    </source>
</evidence>
<protein>
    <submittedName>
        <fullName evidence="2">Uncharacterized protein</fullName>
    </submittedName>
</protein>
<dbReference type="OrthoDB" id="6434374at2759"/>
<accession>A0A4Y2T892</accession>
<keyword evidence="1" id="KW-0472">Membrane</keyword>
<reference evidence="2 3" key="1">
    <citation type="journal article" date="2019" name="Sci. Rep.">
        <title>Orb-weaving spider Araneus ventricosus genome elucidates the spidroin gene catalogue.</title>
        <authorList>
            <person name="Kono N."/>
            <person name="Nakamura H."/>
            <person name="Ohtoshi R."/>
            <person name="Moran D.A.P."/>
            <person name="Shinohara A."/>
            <person name="Yoshida Y."/>
            <person name="Fujiwara M."/>
            <person name="Mori M."/>
            <person name="Tomita M."/>
            <person name="Arakawa K."/>
        </authorList>
    </citation>
    <scope>NUCLEOTIDE SEQUENCE [LARGE SCALE GENOMIC DNA]</scope>
</reference>
<proteinExistence type="predicted"/>
<evidence type="ECO:0000256" key="1">
    <source>
        <dbReference type="SAM" id="Phobius"/>
    </source>
</evidence>
<gene>
    <name evidence="2" type="ORF">AVEN_96229_1</name>
</gene>
<organism evidence="2 3">
    <name type="scientific">Araneus ventricosus</name>
    <name type="common">Orbweaver spider</name>
    <name type="synonym">Epeira ventricosa</name>
    <dbReference type="NCBI Taxonomy" id="182803"/>
    <lineage>
        <taxon>Eukaryota</taxon>
        <taxon>Metazoa</taxon>
        <taxon>Ecdysozoa</taxon>
        <taxon>Arthropoda</taxon>
        <taxon>Chelicerata</taxon>
        <taxon>Arachnida</taxon>
        <taxon>Araneae</taxon>
        <taxon>Araneomorphae</taxon>
        <taxon>Entelegynae</taxon>
        <taxon>Araneoidea</taxon>
        <taxon>Araneidae</taxon>
        <taxon>Araneus</taxon>
    </lineage>
</organism>
<feature type="transmembrane region" description="Helical" evidence="1">
    <location>
        <begin position="7"/>
        <end position="33"/>
    </location>
</feature>
<dbReference type="EMBL" id="BGPR01026797">
    <property type="protein sequence ID" value="GBN96797.1"/>
    <property type="molecule type" value="Genomic_DNA"/>
</dbReference>
<name>A0A4Y2T892_ARAVE</name>
<sequence>MFNADDVLSYAVFVDVFCCMLGIFWSGCIIAFYPNIDKYVYAFSFLVTFQSSVVFLMIVSSPSAANKAALIARDIVISLPGWFPESYQEIKILIRQKYKKNVSLTLWKLYKIDNSLLISTLGTLVTYGFLMGSVGGH</sequence>
<evidence type="ECO:0000313" key="2">
    <source>
        <dbReference type="EMBL" id="GBN96797.1"/>
    </source>
</evidence>
<feature type="transmembrane region" description="Helical" evidence="1">
    <location>
        <begin position="116"/>
        <end position="135"/>
    </location>
</feature>
<feature type="transmembrane region" description="Helical" evidence="1">
    <location>
        <begin position="39"/>
        <end position="59"/>
    </location>
</feature>
<comment type="caution">
    <text evidence="2">The sequence shown here is derived from an EMBL/GenBank/DDBJ whole genome shotgun (WGS) entry which is preliminary data.</text>
</comment>